<dbReference type="PANTHER" id="PTHR42770:SF13">
    <property type="entry name" value="L-METHIONINE_BRANCHED-CHAIN AMINO ACID EXPORTER YJEH"/>
    <property type="match status" value="1"/>
</dbReference>
<accession>A0A2K9IUY5</accession>
<keyword evidence="5 6" id="KW-0472">Membrane</keyword>
<evidence type="ECO:0000313" key="9">
    <source>
        <dbReference type="Proteomes" id="UP000234237"/>
    </source>
</evidence>
<dbReference type="KEGG" id="vpn:A21D_00495"/>
<keyword evidence="2" id="KW-1003">Cell membrane</keyword>
<evidence type="ECO:0000313" key="7">
    <source>
        <dbReference type="EMBL" id="AUJ23608.1"/>
    </source>
</evidence>
<name>A0A2K9IUY5_9BACI</name>
<dbReference type="Gene3D" id="1.20.1740.10">
    <property type="entry name" value="Amino acid/polyamine transporter I"/>
    <property type="match status" value="1"/>
</dbReference>
<feature type="transmembrane region" description="Helical" evidence="6">
    <location>
        <begin position="272"/>
        <end position="297"/>
    </location>
</feature>
<feature type="transmembrane region" description="Helical" evidence="6">
    <location>
        <begin position="318"/>
        <end position="338"/>
    </location>
</feature>
<gene>
    <name evidence="7" type="primary">yjeH</name>
    <name evidence="7" type="ORF">A21D_00495</name>
    <name evidence="8" type="ORF">V2W34_10230</name>
</gene>
<proteinExistence type="predicted"/>
<feature type="transmembrane region" description="Helical" evidence="6">
    <location>
        <begin position="83"/>
        <end position="110"/>
    </location>
</feature>
<keyword evidence="3 6" id="KW-0812">Transmembrane</keyword>
<dbReference type="EMBL" id="CP018622">
    <property type="protein sequence ID" value="AUJ23608.1"/>
    <property type="molecule type" value="Genomic_DNA"/>
</dbReference>
<dbReference type="Pfam" id="PF13520">
    <property type="entry name" value="AA_permease_2"/>
    <property type="match status" value="1"/>
</dbReference>
<reference evidence="8 10" key="3">
    <citation type="submission" date="2024-01" db="EMBL/GenBank/DDBJ databases">
        <title>Survival strategy associated with biotechnological potential of Virgibacillus dokdonensis T4.6 isolated from salt-fermented shrimp paste.</title>
        <authorList>
            <person name="Doan T.V."/>
            <person name="Quach N.T."/>
            <person name="Phi Q.-T."/>
        </authorList>
    </citation>
    <scope>NUCLEOTIDE SEQUENCE [LARGE SCALE GENOMIC DNA]</scope>
    <source>
        <strain evidence="8 10">T4.6</strain>
    </source>
</reference>
<dbReference type="Proteomes" id="UP000234237">
    <property type="component" value="Chromosome"/>
</dbReference>
<feature type="transmembrane region" description="Helical" evidence="6">
    <location>
        <begin position="12"/>
        <end position="35"/>
    </location>
</feature>
<sequence length="417" mass="45266">MTTKKTINLYQGISLYIAAILGSGVLFVSGITASIAGPASLLSWIIVIIFSFPLAYSFASLARDFPDAGGTATFVRKSFGNHLGNIVGWFYFVTAAIGQSIVALTGAFYLSKAFNFTPLGEVYAAILILLIAGCFNYFGLEVSGKVALIISSCLLLLLLTTIIVALPSVTLNNFQPFFTDGWYAIGTAITVIFWAFFGWEAICNLSSHFKQPDKNIVKSSVISALIIGCLFLLLSFVTIGTNTYGSIESDFSPIAVIIQNNLGIGAQVLTAVLAYLICIGTSNAFIASLAQLGYSLSRDKAFPTVLSKIHRSGVPRRMVIFSVGFAVIGVIITVIFSATFNDMLFIPTSLGLIVYALTMISGVKLYKKWSKPWICSLVSFVFILCVIPFFEVYLLVPLFVSIAYCVYMLTKSFYRSQ</sequence>
<dbReference type="RefSeq" id="WP_101932563.1">
    <property type="nucleotide sequence ID" value="NZ_CP018622.1"/>
</dbReference>
<keyword evidence="4 6" id="KW-1133">Transmembrane helix</keyword>
<feature type="transmembrane region" description="Helical" evidence="6">
    <location>
        <begin position="181"/>
        <end position="199"/>
    </location>
</feature>
<evidence type="ECO:0000256" key="1">
    <source>
        <dbReference type="ARBA" id="ARBA00004651"/>
    </source>
</evidence>
<dbReference type="AlphaFoldDB" id="A0A2K9IUY5"/>
<protein>
    <submittedName>
        <fullName evidence="8">Amino acid permease</fullName>
    </submittedName>
    <submittedName>
        <fullName evidence="7">Inner membrane protein YjeH</fullName>
    </submittedName>
</protein>
<reference evidence="7" key="1">
    <citation type="submission" date="2016-11" db="EMBL/GenBank/DDBJ databases">
        <title>Complete genome sequence of Virgibacillus dokdonensis 21D, a halophilic bacterium isolated from the deep hypersaline anoxic basin Discovery in the Mediterranean Sea.</title>
        <authorList>
            <person name="Zeaiter Z."/>
            <person name="Booth J.M."/>
            <person name="Prosdocimi E.M."/>
            <person name="Mapelli F."/>
            <person name="Fusi M."/>
            <person name="Daffonchio D."/>
            <person name="Borin S."/>
            <person name="Crotti E."/>
        </authorList>
    </citation>
    <scope>NUCLEOTIDE SEQUENCE</scope>
    <source>
        <strain evidence="7">21D</strain>
    </source>
</reference>
<feature type="transmembrane region" description="Helical" evidence="6">
    <location>
        <begin position="344"/>
        <end position="366"/>
    </location>
</feature>
<dbReference type="GO" id="GO:0005886">
    <property type="term" value="C:plasma membrane"/>
    <property type="evidence" value="ECO:0007669"/>
    <property type="project" value="UniProtKB-SubCell"/>
</dbReference>
<feature type="transmembrane region" description="Helical" evidence="6">
    <location>
        <begin position="146"/>
        <end position="169"/>
    </location>
</feature>
<evidence type="ECO:0000313" key="8">
    <source>
        <dbReference type="EMBL" id="MEF2292379.1"/>
    </source>
</evidence>
<comment type="subcellular location">
    <subcellularLocation>
        <location evidence="1">Cell membrane</location>
        <topology evidence="1">Multi-pass membrane protein</topology>
    </subcellularLocation>
</comment>
<feature type="transmembrane region" description="Helical" evidence="6">
    <location>
        <begin position="373"/>
        <end position="390"/>
    </location>
</feature>
<feature type="transmembrane region" description="Helical" evidence="6">
    <location>
        <begin position="122"/>
        <end position="139"/>
    </location>
</feature>
<evidence type="ECO:0000313" key="10">
    <source>
        <dbReference type="Proteomes" id="UP001356080"/>
    </source>
</evidence>
<dbReference type="InterPro" id="IPR050367">
    <property type="entry name" value="APC_superfamily"/>
</dbReference>
<keyword evidence="10" id="KW-1185">Reference proteome</keyword>
<reference evidence="9" key="2">
    <citation type="submission" date="2016-11" db="EMBL/GenBank/DDBJ databases">
        <title>Complete genome sequence of Virgibacillus pantothenticus 21D, a halophilic bacterium isolated from the deep hypersaline anoxic basin Discovery in the Mediterranean Sea.</title>
        <authorList>
            <person name="Zeaiter Z."/>
            <person name="Booth J.M."/>
            <person name="Prosdocimi E.M."/>
            <person name="Mapelli F."/>
            <person name="Fusi M."/>
            <person name="Daffonchio D."/>
            <person name="Borin S."/>
            <person name="Crotti E."/>
        </authorList>
    </citation>
    <scope>NUCLEOTIDE SEQUENCE [LARGE SCALE GENOMIC DNA]</scope>
    <source>
        <strain evidence="9">21D</strain>
    </source>
</reference>
<evidence type="ECO:0000256" key="3">
    <source>
        <dbReference type="ARBA" id="ARBA00022692"/>
    </source>
</evidence>
<evidence type="ECO:0000256" key="5">
    <source>
        <dbReference type="ARBA" id="ARBA00023136"/>
    </source>
</evidence>
<dbReference type="InterPro" id="IPR002293">
    <property type="entry name" value="AA/rel_permease1"/>
</dbReference>
<dbReference type="PANTHER" id="PTHR42770">
    <property type="entry name" value="AMINO ACID TRANSPORTER-RELATED"/>
    <property type="match status" value="1"/>
</dbReference>
<dbReference type="GO" id="GO:0022857">
    <property type="term" value="F:transmembrane transporter activity"/>
    <property type="evidence" value="ECO:0007669"/>
    <property type="project" value="InterPro"/>
</dbReference>
<dbReference type="PIRSF" id="PIRSF006060">
    <property type="entry name" value="AA_transporter"/>
    <property type="match status" value="1"/>
</dbReference>
<feature type="transmembrane region" description="Helical" evidence="6">
    <location>
        <begin position="41"/>
        <end position="62"/>
    </location>
</feature>
<dbReference type="Proteomes" id="UP001356080">
    <property type="component" value="Unassembled WGS sequence"/>
</dbReference>
<evidence type="ECO:0000256" key="6">
    <source>
        <dbReference type="SAM" id="Phobius"/>
    </source>
</evidence>
<evidence type="ECO:0000256" key="4">
    <source>
        <dbReference type="ARBA" id="ARBA00022989"/>
    </source>
</evidence>
<feature type="transmembrane region" description="Helical" evidence="6">
    <location>
        <begin position="220"/>
        <end position="239"/>
    </location>
</feature>
<organism evidence="7 9">
    <name type="scientific">Virgibacillus dokdonensis</name>
    <dbReference type="NCBI Taxonomy" id="302167"/>
    <lineage>
        <taxon>Bacteria</taxon>
        <taxon>Bacillati</taxon>
        <taxon>Bacillota</taxon>
        <taxon>Bacilli</taxon>
        <taxon>Bacillales</taxon>
        <taxon>Bacillaceae</taxon>
        <taxon>Virgibacillus</taxon>
    </lineage>
</organism>
<evidence type="ECO:0000256" key="2">
    <source>
        <dbReference type="ARBA" id="ARBA00022475"/>
    </source>
</evidence>
<dbReference type="EMBL" id="JAZHPM010000016">
    <property type="protein sequence ID" value="MEF2292379.1"/>
    <property type="molecule type" value="Genomic_DNA"/>
</dbReference>